<sequence>MMASFSGLLLWALTATSLIAAGNNRLQRGFGLLILLASPWLLGLLSFPSLATLGLATGLLLKHKLRPLLAAWLLLSGLVLYASALGFIAYDIYALGYAPQVILIWCAISLGLAWQQGHRALAYAWLAALALYSLGVLESRNLWDAMLDPIAMIVGGVSLLRWLWGKKH</sequence>
<proteinExistence type="predicted"/>
<dbReference type="KEGG" id="ifl:C1H71_04540"/>
<name>A0A7G3G6Z7_9NEIS</name>
<organism evidence="2 3">
    <name type="scientific">Iodobacter fluviatilis</name>
    <dbReference type="NCBI Taxonomy" id="537"/>
    <lineage>
        <taxon>Bacteria</taxon>
        <taxon>Pseudomonadati</taxon>
        <taxon>Pseudomonadota</taxon>
        <taxon>Betaproteobacteria</taxon>
        <taxon>Neisseriales</taxon>
        <taxon>Chitinibacteraceae</taxon>
        <taxon>Iodobacter</taxon>
    </lineage>
</organism>
<keyword evidence="1" id="KW-1133">Transmembrane helix</keyword>
<feature type="transmembrane region" description="Helical" evidence="1">
    <location>
        <begin position="68"/>
        <end position="88"/>
    </location>
</feature>
<keyword evidence="3" id="KW-1185">Reference proteome</keyword>
<feature type="transmembrane region" description="Helical" evidence="1">
    <location>
        <begin position="143"/>
        <end position="164"/>
    </location>
</feature>
<dbReference type="AlphaFoldDB" id="A0A7G3G6Z7"/>
<keyword evidence="1" id="KW-0472">Membrane</keyword>
<dbReference type="Proteomes" id="UP000515917">
    <property type="component" value="Chromosome"/>
</dbReference>
<dbReference type="RefSeq" id="WP_130105497.1">
    <property type="nucleotide sequence ID" value="NZ_CP025781.1"/>
</dbReference>
<accession>A0A7G3G6Z7</accession>
<feature type="transmembrane region" description="Helical" evidence="1">
    <location>
        <begin position="120"/>
        <end position="137"/>
    </location>
</feature>
<evidence type="ECO:0000313" key="3">
    <source>
        <dbReference type="Proteomes" id="UP000515917"/>
    </source>
</evidence>
<feature type="transmembrane region" description="Helical" evidence="1">
    <location>
        <begin position="94"/>
        <end position="113"/>
    </location>
</feature>
<evidence type="ECO:0000256" key="1">
    <source>
        <dbReference type="SAM" id="Phobius"/>
    </source>
</evidence>
<evidence type="ECO:0000313" key="2">
    <source>
        <dbReference type="EMBL" id="QBC42888.1"/>
    </source>
</evidence>
<gene>
    <name evidence="2" type="ORF">C1H71_04540</name>
</gene>
<protein>
    <submittedName>
        <fullName evidence="2">Uncharacterized protein</fullName>
    </submittedName>
</protein>
<keyword evidence="1" id="KW-0812">Transmembrane</keyword>
<dbReference type="EMBL" id="CP025781">
    <property type="protein sequence ID" value="QBC42888.1"/>
    <property type="molecule type" value="Genomic_DNA"/>
</dbReference>
<reference evidence="2 3" key="1">
    <citation type="submission" date="2018-01" db="EMBL/GenBank/DDBJ databases">
        <title>Genome sequence of Iodobacter sp. strain PCH194 isolated from Indian Trans-Himalaya.</title>
        <authorList>
            <person name="Kumar V."/>
            <person name="Thakur V."/>
            <person name="Kumar S."/>
            <person name="Singh D."/>
        </authorList>
    </citation>
    <scope>NUCLEOTIDE SEQUENCE [LARGE SCALE GENOMIC DNA]</scope>
    <source>
        <strain evidence="2 3">PCH194</strain>
    </source>
</reference>
<feature type="transmembrane region" description="Helical" evidence="1">
    <location>
        <begin position="30"/>
        <end position="56"/>
    </location>
</feature>